<dbReference type="PROSITE" id="PS50835">
    <property type="entry name" value="IG_LIKE"/>
    <property type="match status" value="5"/>
</dbReference>
<dbReference type="CDD" id="cd05891">
    <property type="entry name" value="IgI_M-protein_C"/>
    <property type="match status" value="1"/>
</dbReference>
<dbReference type="InterPro" id="IPR013098">
    <property type="entry name" value="Ig_I-set"/>
</dbReference>
<dbReference type="CDD" id="cd20951">
    <property type="entry name" value="IgI_titin_I1-like"/>
    <property type="match status" value="1"/>
</dbReference>
<feature type="region of interest" description="Disordered" evidence="8">
    <location>
        <begin position="35"/>
        <end position="60"/>
    </location>
</feature>
<dbReference type="FunFam" id="2.60.40.10:FF:000192">
    <property type="entry name" value="Myomesin 1"/>
    <property type="match status" value="1"/>
</dbReference>
<feature type="domain" description="Fibronectin type-III" evidence="10">
    <location>
        <begin position="817"/>
        <end position="914"/>
    </location>
</feature>
<keyword evidence="1" id="KW-0787">Thick filament</keyword>
<feature type="domain" description="Fibronectin type-III" evidence="10">
    <location>
        <begin position="616"/>
        <end position="709"/>
    </location>
</feature>
<evidence type="ECO:0000313" key="11">
    <source>
        <dbReference type="Ensembl" id="ENSCAFP00000071445.1"/>
    </source>
</evidence>
<evidence type="ECO:0000256" key="1">
    <source>
        <dbReference type="ARBA" id="ARBA00022433"/>
    </source>
</evidence>
<evidence type="ECO:0000256" key="7">
    <source>
        <dbReference type="SAM" id="Coils"/>
    </source>
</evidence>
<name>A0A8P0PLH4_CANLF</name>
<accession>A0A8P0PLH4</accession>
<evidence type="ECO:0000256" key="3">
    <source>
        <dbReference type="ARBA" id="ARBA00022737"/>
    </source>
</evidence>
<feature type="compositionally biased region" description="Low complexity" evidence="8">
    <location>
        <begin position="40"/>
        <end position="56"/>
    </location>
</feature>
<dbReference type="FunCoup" id="A0A8P0PLH4">
    <property type="interactions" value="2"/>
</dbReference>
<proteinExistence type="predicted"/>
<feature type="domain" description="Ig-like" evidence="9">
    <location>
        <begin position="1133"/>
        <end position="1213"/>
    </location>
</feature>
<feature type="domain" description="Ig-like" evidence="9">
    <location>
        <begin position="1488"/>
        <end position="1564"/>
    </location>
</feature>
<feature type="domain" description="Ig-like" evidence="9">
    <location>
        <begin position="268"/>
        <end position="373"/>
    </location>
</feature>
<keyword evidence="3" id="KW-0677">Repeat</keyword>
<evidence type="ECO:0000256" key="5">
    <source>
        <dbReference type="ARBA" id="ARBA00023319"/>
    </source>
</evidence>
<dbReference type="InterPro" id="IPR007110">
    <property type="entry name" value="Ig-like_dom"/>
</dbReference>
<evidence type="ECO:0000313" key="12">
    <source>
        <dbReference type="Proteomes" id="UP000002254"/>
    </source>
</evidence>
<dbReference type="SMART" id="SM00408">
    <property type="entry name" value="IGc2"/>
    <property type="match status" value="3"/>
</dbReference>
<protein>
    <submittedName>
        <fullName evidence="11">Myomesin 2</fullName>
    </submittedName>
</protein>
<dbReference type="FunFam" id="2.60.40.10:FF:000233">
    <property type="entry name" value="Myomesin 1"/>
    <property type="match status" value="1"/>
</dbReference>
<gene>
    <name evidence="11" type="primary">MYOM2</name>
</gene>
<evidence type="ECO:0000259" key="9">
    <source>
        <dbReference type="PROSITE" id="PS50835"/>
    </source>
</evidence>
<dbReference type="GO" id="GO:0031430">
    <property type="term" value="C:M band"/>
    <property type="evidence" value="ECO:0007669"/>
    <property type="project" value="UniProtKB-SubCell"/>
</dbReference>
<dbReference type="InterPro" id="IPR036179">
    <property type="entry name" value="Ig-like_dom_sf"/>
</dbReference>
<dbReference type="InterPro" id="IPR050964">
    <property type="entry name" value="Striated_Muscle_Regulatory"/>
</dbReference>
<dbReference type="FunFam" id="2.60.40.10:FF:000222">
    <property type="entry name" value="Myomesin 1"/>
    <property type="match status" value="1"/>
</dbReference>
<dbReference type="PANTHER" id="PTHR13817">
    <property type="entry name" value="TITIN"/>
    <property type="match status" value="1"/>
</dbReference>
<evidence type="ECO:0000256" key="8">
    <source>
        <dbReference type="SAM" id="MobiDB-lite"/>
    </source>
</evidence>
<sequence>MSLVTVPFYQKRHKHFDQSYRNVQTRYLLDEYAAKKRTSSRSSSQKSLSQKSSSQRASDRGSFAATTCSICAKRVSTAQEEEEEHEKKRRYQSLVASYGEAKRERFLRELAEMEENVHLARSQAQDKLDKYAIQEMVEDKLAGDRHSYLERMRRAPEILVRLRSHTVWERMSVKLCFTVQGFPTPVVQWYKDGSLICQAGEPGKYRIESKYGVHTLEINRANFDDTATYSAVATNGYGQVSTNAAVVVRRFHGDEEPFRSVGLPIGLPPSSVLPYMHFDVQFLEKFGVTFRREGETVTLKCTLLVTPELKRVQPRAEWYRDDVLVKESRWAKMFFGEGQASLSFSHLNKDDEGLYTLRIVSRGGVSEHSAFLFVRDADPLVTGAPGAPMDLQCHDANRDYVIVTWKPPNTTTESPVIGYFIDRCEVGTDNWVQCNDAPVKICKYPVTGLFEGRSYVFRVRAVNSAGISRPSRVSEAVAALDPVDLRRLQAVHLEGDKEIVIYQDDLEGDVQVPGPPTNVHVSEISRTYVVLSWDPPAPRGKEPLMYFIEKSVVGSGSWQRVNAQTAVRSPRYAVFDLAEGKPYVFRVLSANKHGLSEPSEITAPIQAQDTIAVPSAPGRVLASRNTRTSVVVQWDRPKHEEDLLGYYVDCCVAGSNAWEPCNHKPIGYNRFVVHGLTTGEQYVFRVKAVNAMGMSENSQESDVIKVQAALTVPSHPYGVTLLNCDGHSMTLGWKVPRYSGGAPILGYYLDRREAQHRNWHEVNSSPIKERIFTVEGLTEGSLYEFKIAAANLAGIGQPSDPSELFKCEAWTMPEPGPAYDLTFCEVRDSSLVVLWKAPVYSGSSPVSGYFVDYKEEDSGEWSTVNEAPTASRYLKVCDLHQGKTYVFRVRAVNASGVGRPSETSEPVLVEARPGTKEISAGVDEEGNIYLGFDCQEMTDASQFTWCRAYEELAEDDHKFRVETAGDHSKLYFKNPDKGDLGTYSVSVSDTDGVSSSFTLDEEELERLMALSNEIKNPTIPLKSELAYEIFDQGQVRFWLQAEHLSPDASYRFIINDREVSDSEKHKIKCDKATGVIEMVMDRFTIDNEGTYTVQIRDGKAKSQSSLVLIGDAFKAVLDEAELQRREFLRKQGPHFAEYLHWDVTDECEVRLLCKVANTKRETVFKWLKDDVLYDAEAPDLERAVCQLLIPKLSKKDLGEYKATLKDDRGQDVSVLEIAGKGTAAPPRPPAEIRVADGTPRPSKARPPGPGWCTLVARRERGAREPLPPDLPPRSGELPGVTLCSQETAFRSVVSRTPSVPVTDVVTALETGAGGDSNGALHLCGARFSRSLGESERVRGISGPREPFMVYDDMVLAMSRVCGASASPLKVLCTEEGIRLQCFMKYFTEEMKVNWYHKDAKISSSDHMRIGGSEEMAWLQICEPTEKDKGKYTFEIYDGKDNHQRSLDLSGQAFDEAFAEFQQLKAAAFAEKNRGKLIGGLPDVVTIMEGKTLNLTCTVFGNPDPEVVWFKNDKDIELSDHFSVKVEQAKYVSMTIKGVSSEDSGKYSIHVKNKYGGEKIDVTVSVYKHGEKIPEVSPPQQAKPKLIPASASGP</sequence>
<feature type="domain" description="Fibronectin type-III" evidence="10">
    <location>
        <begin position="515"/>
        <end position="610"/>
    </location>
</feature>
<dbReference type="FunFam" id="2.60.40.10:FF:000670">
    <property type="entry name" value="Myomesin 2"/>
    <property type="match status" value="1"/>
</dbReference>
<comment type="subcellular location">
    <subcellularLocation>
        <location evidence="6">Cytoplasm</location>
        <location evidence="6">Myofibril</location>
        <location evidence="6">Sarcomere</location>
        <location evidence="6">M line</location>
    </subcellularLocation>
</comment>
<keyword evidence="5" id="KW-0393">Immunoglobulin domain</keyword>
<dbReference type="SMART" id="SM00409">
    <property type="entry name" value="IG"/>
    <property type="match status" value="4"/>
</dbReference>
<dbReference type="Proteomes" id="UP000002254">
    <property type="component" value="Chromosome 16"/>
</dbReference>
<feature type="region of interest" description="Disordered" evidence="8">
    <location>
        <begin position="1572"/>
        <end position="1593"/>
    </location>
</feature>
<dbReference type="Ensembl" id="ENSCAFT00000097181.1">
    <property type="protein sequence ID" value="ENSCAFP00000071445.1"/>
    <property type="gene ID" value="ENSCAFG00000024660.4"/>
</dbReference>
<dbReference type="Pfam" id="PF00041">
    <property type="entry name" value="fn3"/>
    <property type="match status" value="5"/>
</dbReference>
<dbReference type="FunFam" id="2.60.40.10:FF:002172">
    <property type="entry name" value="Myomesin 1a (skelemin)"/>
    <property type="match status" value="1"/>
</dbReference>
<dbReference type="Gene3D" id="2.60.40.10">
    <property type="entry name" value="Immunoglobulins"/>
    <property type="match status" value="12"/>
</dbReference>
<evidence type="ECO:0000256" key="2">
    <source>
        <dbReference type="ARBA" id="ARBA00022490"/>
    </source>
</evidence>
<keyword evidence="4" id="KW-0514">Muscle protein</keyword>
<dbReference type="OrthoDB" id="504170at2759"/>
<dbReference type="GO" id="GO:0032982">
    <property type="term" value="C:myosin filament"/>
    <property type="evidence" value="ECO:0007669"/>
    <property type="project" value="UniProtKB-KW"/>
</dbReference>
<dbReference type="PRINTS" id="PR00014">
    <property type="entry name" value="FNTYPEIII"/>
</dbReference>
<evidence type="ECO:0000259" key="10">
    <source>
        <dbReference type="PROSITE" id="PS50853"/>
    </source>
</evidence>
<feature type="domain" description="Ig-like" evidence="9">
    <location>
        <begin position="156"/>
        <end position="247"/>
    </location>
</feature>
<dbReference type="InterPro" id="IPR036116">
    <property type="entry name" value="FN3_sf"/>
</dbReference>
<dbReference type="FunFam" id="2.60.40.10:FF:000069">
    <property type="entry name" value="Alpha-protein kinase 3"/>
    <property type="match status" value="1"/>
</dbReference>
<feature type="region of interest" description="Disordered" evidence="8">
    <location>
        <begin position="1220"/>
        <end position="1250"/>
    </location>
</feature>
<evidence type="ECO:0000256" key="6">
    <source>
        <dbReference type="ARBA" id="ARBA00037833"/>
    </source>
</evidence>
<dbReference type="FunFam" id="2.60.40.10:FF:000134">
    <property type="entry name" value="Myomesin 1"/>
    <property type="match status" value="1"/>
</dbReference>
<dbReference type="GO" id="GO:0005198">
    <property type="term" value="F:structural molecule activity"/>
    <property type="evidence" value="ECO:0007669"/>
    <property type="project" value="UniProtKB-ARBA"/>
</dbReference>
<dbReference type="FunFam" id="2.60.40.10:FF:000124">
    <property type="entry name" value="Myomesin 1"/>
    <property type="match status" value="1"/>
</dbReference>
<dbReference type="Pfam" id="PF07679">
    <property type="entry name" value="I-set"/>
    <property type="match status" value="4"/>
</dbReference>
<keyword evidence="7" id="KW-0175">Coiled coil</keyword>
<dbReference type="FunFam" id="2.60.40.10:FF:000197">
    <property type="entry name" value="Myomesin 1"/>
    <property type="match status" value="1"/>
</dbReference>
<reference evidence="11" key="2">
    <citation type="submission" date="2025-08" db="UniProtKB">
        <authorList>
            <consortium name="Ensembl"/>
        </authorList>
    </citation>
    <scope>IDENTIFICATION</scope>
</reference>
<dbReference type="SMART" id="SM00060">
    <property type="entry name" value="FN3"/>
    <property type="match status" value="5"/>
</dbReference>
<dbReference type="InterPro" id="IPR003598">
    <property type="entry name" value="Ig_sub2"/>
</dbReference>
<dbReference type="FunFam" id="2.60.40.10:FF:000179">
    <property type="entry name" value="Myomesin 2"/>
    <property type="match status" value="1"/>
</dbReference>
<dbReference type="InterPro" id="IPR003961">
    <property type="entry name" value="FN3_dom"/>
</dbReference>
<dbReference type="SUPFAM" id="SSF48726">
    <property type="entry name" value="Immunoglobulin"/>
    <property type="match status" value="6"/>
</dbReference>
<feature type="domain" description="Fibronectin type-III" evidence="10">
    <location>
        <begin position="712"/>
        <end position="814"/>
    </location>
</feature>
<feature type="coiled-coil region" evidence="7">
    <location>
        <begin position="103"/>
        <end position="130"/>
    </location>
</feature>
<dbReference type="PROSITE" id="PS50853">
    <property type="entry name" value="FN3"/>
    <property type="match status" value="5"/>
</dbReference>
<dbReference type="SUPFAM" id="SSF49265">
    <property type="entry name" value="Fibronectin type III"/>
    <property type="match status" value="3"/>
</dbReference>
<keyword evidence="2" id="KW-0963">Cytoplasm</keyword>
<dbReference type="FunFam" id="2.60.40.10:FF:000029">
    <property type="entry name" value="Myomesin 1"/>
    <property type="match status" value="2"/>
</dbReference>
<reference evidence="11 12" key="1">
    <citation type="journal article" date="2005" name="Nature">
        <title>Genome sequence, comparative analysis and haplotype structure of the domestic dog.</title>
        <authorList>
            <consortium name="Broad Sequencing Platform"/>
            <person name="Lindblad-Toh K."/>
            <person name="Wade C.M."/>
            <person name="Mikkelsen T.S."/>
            <person name="Karlsson E.K."/>
            <person name="Jaffe D.B."/>
            <person name="Kamal M."/>
            <person name="Clamp M."/>
            <person name="Chang J.L."/>
            <person name="Kulbokas E.J. III"/>
            <person name="Zody M.C."/>
            <person name="Mauceli E."/>
            <person name="Xie X."/>
            <person name="Breen M."/>
            <person name="Wayne R.K."/>
            <person name="Ostrander E.A."/>
            <person name="Ponting C.P."/>
            <person name="Galibert F."/>
            <person name="Smith D.R."/>
            <person name="DeJong P.J."/>
            <person name="Kirkness E."/>
            <person name="Alvarez P."/>
            <person name="Biagi T."/>
            <person name="Brockman W."/>
            <person name="Butler J."/>
            <person name="Chin C.W."/>
            <person name="Cook A."/>
            <person name="Cuff J."/>
            <person name="Daly M.J."/>
            <person name="DeCaprio D."/>
            <person name="Gnerre S."/>
            <person name="Grabherr M."/>
            <person name="Kellis M."/>
            <person name="Kleber M."/>
            <person name="Bardeleben C."/>
            <person name="Goodstadt L."/>
            <person name="Heger A."/>
            <person name="Hitte C."/>
            <person name="Kim L."/>
            <person name="Koepfli K.P."/>
            <person name="Parker H.G."/>
            <person name="Pollinger J.P."/>
            <person name="Searle S.M."/>
            <person name="Sutter N.B."/>
            <person name="Thomas R."/>
            <person name="Webber C."/>
            <person name="Baldwin J."/>
            <person name="Abebe A."/>
            <person name="Abouelleil A."/>
            <person name="Aftuck L."/>
            <person name="Ait-Zahra M."/>
            <person name="Aldredge T."/>
            <person name="Allen N."/>
            <person name="An P."/>
            <person name="Anderson S."/>
            <person name="Antoine C."/>
            <person name="Arachchi H."/>
            <person name="Aslam A."/>
            <person name="Ayotte L."/>
            <person name="Bachantsang P."/>
            <person name="Barry A."/>
            <person name="Bayul T."/>
            <person name="Benamara M."/>
            <person name="Berlin A."/>
            <person name="Bessette D."/>
            <person name="Blitshteyn B."/>
            <person name="Bloom T."/>
            <person name="Blye J."/>
            <person name="Boguslavskiy L."/>
            <person name="Bonnet C."/>
            <person name="Boukhgalter B."/>
            <person name="Brown A."/>
            <person name="Cahill P."/>
            <person name="Calixte N."/>
            <person name="Camarata J."/>
            <person name="Cheshatsang Y."/>
            <person name="Chu J."/>
            <person name="Citroen M."/>
            <person name="Collymore A."/>
            <person name="Cooke P."/>
            <person name="Dawoe T."/>
            <person name="Daza R."/>
            <person name="Decktor K."/>
            <person name="DeGray S."/>
            <person name="Dhargay N."/>
            <person name="Dooley K."/>
            <person name="Dooley K."/>
            <person name="Dorje P."/>
            <person name="Dorjee K."/>
            <person name="Dorris L."/>
            <person name="Duffey N."/>
            <person name="Dupes A."/>
            <person name="Egbiremolen O."/>
            <person name="Elong R."/>
            <person name="Falk J."/>
            <person name="Farina A."/>
            <person name="Faro S."/>
            <person name="Ferguson D."/>
            <person name="Ferreira P."/>
            <person name="Fisher S."/>
            <person name="FitzGerald M."/>
            <person name="Foley K."/>
            <person name="Foley C."/>
            <person name="Franke A."/>
            <person name="Friedrich D."/>
            <person name="Gage D."/>
            <person name="Garber M."/>
            <person name="Gearin G."/>
            <person name="Giannoukos G."/>
            <person name="Goode T."/>
            <person name="Goyette A."/>
            <person name="Graham J."/>
            <person name="Grandbois E."/>
            <person name="Gyaltsen K."/>
            <person name="Hafez N."/>
            <person name="Hagopian D."/>
            <person name="Hagos B."/>
            <person name="Hall J."/>
            <person name="Healy C."/>
            <person name="Hegarty R."/>
            <person name="Honan T."/>
            <person name="Horn A."/>
            <person name="Houde N."/>
            <person name="Hughes L."/>
            <person name="Hunnicutt L."/>
            <person name="Husby M."/>
            <person name="Jester B."/>
            <person name="Jones C."/>
            <person name="Kamat A."/>
            <person name="Kanga B."/>
            <person name="Kells C."/>
            <person name="Khazanovich D."/>
            <person name="Kieu A.C."/>
            <person name="Kisner P."/>
            <person name="Kumar M."/>
            <person name="Lance K."/>
            <person name="Landers T."/>
            <person name="Lara M."/>
            <person name="Lee W."/>
            <person name="Leger J.P."/>
            <person name="Lennon N."/>
            <person name="Leuper L."/>
            <person name="LeVine S."/>
            <person name="Liu J."/>
            <person name="Liu X."/>
            <person name="Lokyitsang Y."/>
            <person name="Lokyitsang T."/>
            <person name="Lui A."/>
            <person name="Macdonald J."/>
            <person name="Major J."/>
            <person name="Marabella R."/>
            <person name="Maru K."/>
            <person name="Matthews C."/>
            <person name="McDonough S."/>
            <person name="Mehta T."/>
            <person name="Meldrim J."/>
            <person name="Melnikov A."/>
            <person name="Meneus L."/>
            <person name="Mihalev A."/>
            <person name="Mihova T."/>
            <person name="Miller K."/>
            <person name="Mittelman R."/>
            <person name="Mlenga V."/>
            <person name="Mulrain L."/>
            <person name="Munson G."/>
            <person name="Navidi A."/>
            <person name="Naylor J."/>
            <person name="Nguyen T."/>
            <person name="Nguyen N."/>
            <person name="Nguyen C."/>
            <person name="Nguyen T."/>
            <person name="Nicol R."/>
            <person name="Norbu N."/>
            <person name="Norbu C."/>
            <person name="Novod N."/>
            <person name="Nyima T."/>
            <person name="Olandt P."/>
            <person name="O'Neill B."/>
            <person name="O'Neill K."/>
            <person name="Osman S."/>
            <person name="Oyono L."/>
            <person name="Patti C."/>
            <person name="Perrin D."/>
            <person name="Phunkhang P."/>
            <person name="Pierre F."/>
            <person name="Priest M."/>
            <person name="Rachupka A."/>
            <person name="Raghuraman S."/>
            <person name="Rameau R."/>
            <person name="Ray V."/>
            <person name="Raymond C."/>
            <person name="Rege F."/>
            <person name="Rise C."/>
            <person name="Rogers J."/>
            <person name="Rogov P."/>
            <person name="Sahalie J."/>
            <person name="Settipalli S."/>
            <person name="Sharpe T."/>
            <person name="Shea T."/>
            <person name="Sheehan M."/>
            <person name="Sherpa N."/>
            <person name="Shi J."/>
            <person name="Shih D."/>
            <person name="Sloan J."/>
            <person name="Smith C."/>
            <person name="Sparrow T."/>
            <person name="Stalker J."/>
            <person name="Stange-Thomann N."/>
            <person name="Stavropoulos S."/>
            <person name="Stone C."/>
            <person name="Stone S."/>
            <person name="Sykes S."/>
            <person name="Tchuinga P."/>
            <person name="Tenzing P."/>
            <person name="Tesfaye S."/>
            <person name="Thoulutsang D."/>
            <person name="Thoulutsang Y."/>
            <person name="Topham K."/>
            <person name="Topping I."/>
            <person name="Tsamla T."/>
            <person name="Vassiliev H."/>
            <person name="Venkataraman V."/>
            <person name="Vo A."/>
            <person name="Wangchuk T."/>
            <person name="Wangdi T."/>
            <person name="Weiand M."/>
            <person name="Wilkinson J."/>
            <person name="Wilson A."/>
            <person name="Yadav S."/>
            <person name="Yang S."/>
            <person name="Yang X."/>
            <person name="Young G."/>
            <person name="Yu Q."/>
            <person name="Zainoun J."/>
            <person name="Zembek L."/>
            <person name="Zimmer A."/>
            <person name="Lander E.S."/>
        </authorList>
    </citation>
    <scope>NUCLEOTIDE SEQUENCE [LARGE SCALE GENOMIC DNA]</scope>
    <source>
        <strain evidence="11">Boxer</strain>
    </source>
</reference>
<dbReference type="InterPro" id="IPR013783">
    <property type="entry name" value="Ig-like_fold"/>
</dbReference>
<dbReference type="PANTHER" id="PTHR13817:SF22">
    <property type="entry name" value="MYOMESIN-2"/>
    <property type="match status" value="1"/>
</dbReference>
<dbReference type="InterPro" id="IPR003599">
    <property type="entry name" value="Ig_sub"/>
</dbReference>
<organism evidence="11 12">
    <name type="scientific">Canis lupus familiaris</name>
    <name type="common">Dog</name>
    <name type="synonym">Canis familiaris</name>
    <dbReference type="NCBI Taxonomy" id="9615"/>
    <lineage>
        <taxon>Eukaryota</taxon>
        <taxon>Metazoa</taxon>
        <taxon>Chordata</taxon>
        <taxon>Craniata</taxon>
        <taxon>Vertebrata</taxon>
        <taxon>Euteleostomi</taxon>
        <taxon>Mammalia</taxon>
        <taxon>Eutheria</taxon>
        <taxon>Laurasiatheria</taxon>
        <taxon>Carnivora</taxon>
        <taxon>Caniformia</taxon>
        <taxon>Canidae</taxon>
        <taxon>Canis</taxon>
    </lineage>
</organism>
<dbReference type="CDD" id="cd00096">
    <property type="entry name" value="Ig"/>
    <property type="match status" value="1"/>
</dbReference>
<evidence type="ECO:0000256" key="4">
    <source>
        <dbReference type="ARBA" id="ARBA00023179"/>
    </source>
</evidence>
<feature type="domain" description="Fibronectin type-III" evidence="10">
    <location>
        <begin position="387"/>
        <end position="481"/>
    </location>
</feature>
<dbReference type="CDD" id="cd00063">
    <property type="entry name" value="FN3"/>
    <property type="match status" value="5"/>
</dbReference>
<feature type="domain" description="Ig-like" evidence="9">
    <location>
        <begin position="906"/>
        <end position="1005"/>
    </location>
</feature>